<dbReference type="Proteomes" id="UP000504638">
    <property type="component" value="Unplaced"/>
</dbReference>
<evidence type="ECO:0000256" key="1">
    <source>
        <dbReference type="SAM" id="MobiDB-lite"/>
    </source>
</evidence>
<proteinExistence type="predicted"/>
<evidence type="ECO:0000313" key="4">
    <source>
        <dbReference type="RefSeq" id="XP_033536432.1"/>
    </source>
</evidence>
<name>A0A6G1GA69_9PEZI</name>
<dbReference type="GeneID" id="54418537"/>
<dbReference type="RefSeq" id="XP_033536432.1">
    <property type="nucleotide sequence ID" value="XM_033677967.1"/>
</dbReference>
<feature type="compositionally biased region" description="Basic residues" evidence="1">
    <location>
        <begin position="13"/>
        <end position="22"/>
    </location>
</feature>
<keyword evidence="3" id="KW-1185">Reference proteome</keyword>
<sequence length="287" mass="33029">MLTDTEKPVNPHMTKRSRAARKRNRHIFHQARQDHQLGGVDVSTQTEQNDRILCSDYQAPLPLSRYPGGPNLCTEPAHHLREVIALLHGSDRRSPMPWFPGQRQDWQARRCIRVYKHFERKMEKMARLESQASSVIMRTGPETPSIEPYVSDELLAEFVKKESESDHPVEPYISDELLAEYLETKRGHPARSESEFDFLDLCSDLLSSPWLSVHDVSESSDYDNDDIHAWKLLAEIPESTPCMRNVTREEAISCKRPESDGCQVDDNAARTTHRAAAMGIDDWWGWH</sequence>
<dbReference type="EMBL" id="ML975152">
    <property type="protein sequence ID" value="KAF1814801.1"/>
    <property type="molecule type" value="Genomic_DNA"/>
</dbReference>
<dbReference type="AlphaFoldDB" id="A0A6G1GA69"/>
<reference evidence="2 4" key="1">
    <citation type="submission" date="2020-01" db="EMBL/GenBank/DDBJ databases">
        <authorList>
            <consortium name="DOE Joint Genome Institute"/>
            <person name="Haridas S."/>
            <person name="Albert R."/>
            <person name="Binder M."/>
            <person name="Bloem J."/>
            <person name="Labutti K."/>
            <person name="Salamov A."/>
            <person name="Andreopoulos B."/>
            <person name="Baker S.E."/>
            <person name="Barry K."/>
            <person name="Bills G."/>
            <person name="Bluhm B.H."/>
            <person name="Cannon C."/>
            <person name="Castanera R."/>
            <person name="Culley D.E."/>
            <person name="Daum C."/>
            <person name="Ezra D."/>
            <person name="Gonzalez J.B."/>
            <person name="Henrissat B."/>
            <person name="Kuo A."/>
            <person name="Liang C."/>
            <person name="Lipzen A."/>
            <person name="Lutzoni F."/>
            <person name="Magnuson J."/>
            <person name="Mondo S."/>
            <person name="Nolan M."/>
            <person name="Ohm R."/>
            <person name="Pangilinan J."/>
            <person name="Park H.-J."/>
            <person name="Ramirez L."/>
            <person name="Alfaro M."/>
            <person name="Sun H."/>
            <person name="Tritt A."/>
            <person name="Yoshinaga Y."/>
            <person name="Zwiers L.-H."/>
            <person name="Turgeon B.G."/>
            <person name="Goodwin S.B."/>
            <person name="Spatafora J.W."/>
            <person name="Crous P.W."/>
            <person name="Grigoriev I.V."/>
        </authorList>
    </citation>
    <scope>NUCLEOTIDE SEQUENCE</scope>
    <source>
        <strain evidence="2 4">CBS 781.70</strain>
    </source>
</reference>
<reference evidence="4" key="2">
    <citation type="submission" date="2020-04" db="EMBL/GenBank/DDBJ databases">
        <authorList>
            <consortium name="NCBI Genome Project"/>
        </authorList>
    </citation>
    <scope>NUCLEOTIDE SEQUENCE</scope>
    <source>
        <strain evidence="4">CBS 781.70</strain>
    </source>
</reference>
<accession>A0A6G1GA69</accession>
<organism evidence="2">
    <name type="scientific">Eremomyces bilateralis CBS 781.70</name>
    <dbReference type="NCBI Taxonomy" id="1392243"/>
    <lineage>
        <taxon>Eukaryota</taxon>
        <taxon>Fungi</taxon>
        <taxon>Dikarya</taxon>
        <taxon>Ascomycota</taxon>
        <taxon>Pezizomycotina</taxon>
        <taxon>Dothideomycetes</taxon>
        <taxon>Dothideomycetes incertae sedis</taxon>
        <taxon>Eremomycetales</taxon>
        <taxon>Eremomycetaceae</taxon>
        <taxon>Eremomyces</taxon>
    </lineage>
</organism>
<evidence type="ECO:0000313" key="2">
    <source>
        <dbReference type="EMBL" id="KAF1814801.1"/>
    </source>
</evidence>
<feature type="region of interest" description="Disordered" evidence="1">
    <location>
        <begin position="1"/>
        <end position="22"/>
    </location>
</feature>
<gene>
    <name evidence="2 4" type="ORF">P152DRAFT_447102</name>
</gene>
<reference evidence="4" key="3">
    <citation type="submission" date="2025-04" db="UniProtKB">
        <authorList>
            <consortium name="RefSeq"/>
        </authorList>
    </citation>
    <scope>IDENTIFICATION</scope>
    <source>
        <strain evidence="4">CBS 781.70</strain>
    </source>
</reference>
<protein>
    <submittedName>
        <fullName evidence="2 4">Uncharacterized protein</fullName>
    </submittedName>
</protein>
<evidence type="ECO:0000313" key="3">
    <source>
        <dbReference type="Proteomes" id="UP000504638"/>
    </source>
</evidence>